<dbReference type="InterPro" id="IPR013341">
    <property type="entry name" value="Mandelate_racemase_N_dom"/>
</dbReference>
<dbReference type="SMART" id="SM00922">
    <property type="entry name" value="MR_MLE"/>
    <property type="match status" value="1"/>
</dbReference>
<dbReference type="GO" id="GO:0050401">
    <property type="term" value="F:xylonate dehydratase activity"/>
    <property type="evidence" value="ECO:0007669"/>
    <property type="project" value="InterPro"/>
</dbReference>
<dbReference type="EMBL" id="CP001688">
    <property type="protein sequence ID" value="ACV48366.1"/>
    <property type="molecule type" value="Genomic_DNA"/>
</dbReference>
<dbReference type="SFLD" id="SFLDF00564">
    <property type="entry name" value="xylonate_dehydratase_2"/>
    <property type="match status" value="1"/>
</dbReference>
<evidence type="ECO:0000313" key="4">
    <source>
        <dbReference type="Proteomes" id="UP000001746"/>
    </source>
</evidence>
<dbReference type="InterPro" id="IPR034593">
    <property type="entry name" value="DgoD-like"/>
</dbReference>
<dbReference type="CDD" id="cd03316">
    <property type="entry name" value="MR_like"/>
    <property type="match status" value="1"/>
</dbReference>
<dbReference type="PANTHER" id="PTHR48080">
    <property type="entry name" value="D-GALACTONATE DEHYDRATASE-RELATED"/>
    <property type="match status" value="1"/>
</dbReference>
<dbReference type="SFLD" id="SFLDS00001">
    <property type="entry name" value="Enolase"/>
    <property type="match status" value="1"/>
</dbReference>
<dbReference type="Pfam" id="PF13378">
    <property type="entry name" value="MR_MLE_C"/>
    <property type="match status" value="1"/>
</dbReference>
<dbReference type="SFLD" id="SFLDG00179">
    <property type="entry name" value="mandelate_racemase"/>
    <property type="match status" value="1"/>
</dbReference>
<gene>
    <name evidence="3" type="ordered locus">Hmuk_2254</name>
</gene>
<dbReference type="HOGENOM" id="CLU_030273_3_2_2"/>
<dbReference type="Gene3D" id="3.20.20.120">
    <property type="entry name" value="Enolase-like C-terminal domain"/>
    <property type="match status" value="1"/>
</dbReference>
<dbReference type="InterPro" id="IPR036849">
    <property type="entry name" value="Enolase-like_C_sf"/>
</dbReference>
<dbReference type="STRING" id="485914.Hmuk_2254"/>
<sequence length="428" mass="47707">MEYLFRGQSERSDMGNDIDYADLHDPNAEYTMRELSAETMGVTAKRGGGRDVEITDVQTTMVDGNFPWTLVRIYTDAGVVGTGEAYWGAGVPELIERMKPFVIGENPLDIDRLYEHLIQKMSGEGSVEGITVTAIAGIEIALHDLAGKILEVPAYQLLGGKYRDEVRVYCDCHTEEEADPDACADEARRVVDELGYDALKFDLDVPSGLEKDRANRHLRPGEIRHKAEIVEKVTEEVKDEADVAFDCHWTFSGGSGKRLADAIEEYDVWWLEDPVPPENLEVQEEVTKSTKTPITVGENRYRVTEERRLIENQAVDIIAPDLPKVGGMRETQKIADAANQYYIPVAMHNVSSPIATMASAHVGTAIPNSLAVEYHSYELGWWEELVEESVIENGYIEIPEEPGLGLTLDMDAVEEHMVDGETLFDPAE</sequence>
<dbReference type="InterPro" id="IPR029017">
    <property type="entry name" value="Enolase-like_N"/>
</dbReference>
<dbReference type="InterPro" id="IPR013342">
    <property type="entry name" value="Mandelate_racemase_C"/>
</dbReference>
<dbReference type="SUPFAM" id="SSF51604">
    <property type="entry name" value="Enolase C-terminal domain-like"/>
    <property type="match status" value="1"/>
</dbReference>
<keyword evidence="1" id="KW-0456">Lyase</keyword>
<organism evidence="3 4">
    <name type="scientific">Halomicrobium mukohataei (strain ATCC 700874 / DSM 12286 / JCM 9738 / NCIMB 13541)</name>
    <name type="common">Haloarcula mukohataei</name>
    <dbReference type="NCBI Taxonomy" id="485914"/>
    <lineage>
        <taxon>Archaea</taxon>
        <taxon>Methanobacteriati</taxon>
        <taxon>Methanobacteriota</taxon>
        <taxon>Stenosarchaea group</taxon>
        <taxon>Halobacteria</taxon>
        <taxon>Halobacteriales</taxon>
        <taxon>Haloarculaceae</taxon>
        <taxon>Halomicrobium</taxon>
    </lineage>
</organism>
<name>C7NXD2_HALMD</name>
<keyword evidence="4" id="KW-1185">Reference proteome</keyword>
<protein>
    <submittedName>
        <fullName evidence="3">Mandelate racemase/muconate lactonizing protein</fullName>
    </submittedName>
</protein>
<dbReference type="PANTHER" id="PTHR48080:SF2">
    <property type="entry name" value="D-GALACTONATE DEHYDRATASE"/>
    <property type="match status" value="1"/>
</dbReference>
<reference evidence="3 4" key="1">
    <citation type="journal article" date="2009" name="Stand. Genomic Sci.">
        <title>Complete genome sequence of Halomicrobium mukohataei type strain (arg-2).</title>
        <authorList>
            <person name="Tindall B.J."/>
            <person name="Schneider S."/>
            <person name="Lapidus A."/>
            <person name="Copeland A."/>
            <person name="Glavina Del Rio T."/>
            <person name="Nolan M."/>
            <person name="Lucas S."/>
            <person name="Chen F."/>
            <person name="Tice H."/>
            <person name="Cheng J.F."/>
            <person name="Saunders E."/>
            <person name="Bruce D."/>
            <person name="Goodwin L."/>
            <person name="Pitluck S."/>
            <person name="Mikhailova N."/>
            <person name="Pati A."/>
            <person name="Ivanova N."/>
            <person name="Mavrommatis K."/>
            <person name="Chen A."/>
            <person name="Palaniappan K."/>
            <person name="Chain P."/>
            <person name="Land M."/>
            <person name="Hauser L."/>
            <person name="Chang Y.J."/>
            <person name="Jeffries C.D."/>
            <person name="Brettin T."/>
            <person name="Han C."/>
            <person name="Rohde M."/>
            <person name="Goker M."/>
            <person name="Bristow J."/>
            <person name="Eisen J.A."/>
            <person name="Markowitz V."/>
            <person name="Hugenholtz P."/>
            <person name="Klenk H.P."/>
            <person name="Kyrpides N.C."/>
            <person name="Detter J.C."/>
        </authorList>
    </citation>
    <scope>NUCLEOTIDE SEQUENCE [LARGE SCALE GENOMIC DNA]</scope>
    <source>
        <strain evidence="4">ATCC 700874 / DSM 12286 / JCM 9738 / NCIMB 13541</strain>
    </source>
</reference>
<dbReference type="Pfam" id="PF02746">
    <property type="entry name" value="MR_MLE_N"/>
    <property type="match status" value="1"/>
</dbReference>
<accession>C7NXD2</accession>
<evidence type="ECO:0000313" key="3">
    <source>
        <dbReference type="EMBL" id="ACV48366.1"/>
    </source>
</evidence>
<dbReference type="Gene3D" id="3.30.390.10">
    <property type="entry name" value="Enolase-like, N-terminal domain"/>
    <property type="match status" value="1"/>
</dbReference>
<dbReference type="KEGG" id="hmu:Hmuk_2254"/>
<dbReference type="eggNOG" id="arCOG01168">
    <property type="taxonomic scope" value="Archaea"/>
</dbReference>
<evidence type="ECO:0000256" key="1">
    <source>
        <dbReference type="ARBA" id="ARBA00023239"/>
    </source>
</evidence>
<dbReference type="Proteomes" id="UP000001746">
    <property type="component" value="Chromosome"/>
</dbReference>
<dbReference type="SUPFAM" id="SSF54826">
    <property type="entry name" value="Enolase N-terminal domain-like"/>
    <property type="match status" value="1"/>
</dbReference>
<proteinExistence type="predicted"/>
<dbReference type="AlphaFoldDB" id="C7NXD2"/>
<feature type="domain" description="Mandelate racemase/muconate lactonizing enzyme C-terminal" evidence="2">
    <location>
        <begin position="180"/>
        <end position="293"/>
    </location>
</feature>
<evidence type="ECO:0000259" key="2">
    <source>
        <dbReference type="SMART" id="SM00922"/>
    </source>
</evidence>
<dbReference type="InterPro" id="IPR029065">
    <property type="entry name" value="Enolase_C-like"/>
</dbReference>
<dbReference type="InterPro" id="IPR034624">
    <property type="entry name" value="Xylonate_dehydratase_2"/>
</dbReference>